<accession>A0A1S9PMQ4</accession>
<keyword evidence="5" id="KW-0732">Signal</keyword>
<dbReference type="SUPFAM" id="SSF50891">
    <property type="entry name" value="Cyclophilin-like"/>
    <property type="match status" value="1"/>
</dbReference>
<dbReference type="InterPro" id="IPR002130">
    <property type="entry name" value="Cyclophilin-type_PPIase_dom"/>
</dbReference>
<comment type="catalytic activity">
    <reaction evidence="5">
        <text>[protein]-peptidylproline (omega=180) = [protein]-peptidylproline (omega=0)</text>
        <dbReference type="Rhea" id="RHEA:16237"/>
        <dbReference type="Rhea" id="RHEA-COMP:10747"/>
        <dbReference type="Rhea" id="RHEA-COMP:10748"/>
        <dbReference type="ChEBI" id="CHEBI:83833"/>
        <dbReference type="ChEBI" id="CHEBI:83834"/>
        <dbReference type="EC" id="5.2.1.8"/>
    </reaction>
</comment>
<keyword evidence="4 5" id="KW-0413">Isomerase</keyword>
<dbReference type="PANTHER" id="PTHR43246">
    <property type="entry name" value="PEPTIDYL-PROLYL CIS-TRANS ISOMERASE CYP38, CHLOROPLASTIC"/>
    <property type="match status" value="1"/>
</dbReference>
<dbReference type="CDD" id="cd00317">
    <property type="entry name" value="cyclophilin"/>
    <property type="match status" value="1"/>
</dbReference>
<protein>
    <recommendedName>
        <fullName evidence="5">Peptidyl-prolyl cis-trans isomerase</fullName>
        <shortName evidence="5">PPIase</shortName>
        <ecNumber evidence="5">5.2.1.8</ecNumber>
    </recommendedName>
</protein>
<dbReference type="AlphaFoldDB" id="A0A1S9PMQ4"/>
<dbReference type="OrthoDB" id="9807797at2"/>
<dbReference type="Gene3D" id="2.40.100.10">
    <property type="entry name" value="Cyclophilin-like"/>
    <property type="match status" value="1"/>
</dbReference>
<evidence type="ECO:0000313" key="7">
    <source>
        <dbReference type="EMBL" id="OOQ62217.1"/>
    </source>
</evidence>
<keyword evidence="8" id="KW-1185">Reference proteome</keyword>
<dbReference type="Proteomes" id="UP000189739">
    <property type="component" value="Unassembled WGS sequence"/>
</dbReference>
<dbReference type="InterPro" id="IPR024936">
    <property type="entry name" value="Cyclophilin-type_PPIase"/>
</dbReference>
<evidence type="ECO:0000256" key="3">
    <source>
        <dbReference type="ARBA" id="ARBA00023110"/>
    </source>
</evidence>
<dbReference type="EC" id="5.2.1.8" evidence="5"/>
<comment type="caution">
    <text evidence="7">The sequence shown here is derived from an EMBL/GenBank/DDBJ whole genome shotgun (WGS) entry which is preliminary data.</text>
</comment>
<keyword evidence="3 5" id="KW-0697">Rotamase</keyword>
<feature type="chain" id="PRO_5011810705" description="Peptidyl-prolyl cis-trans isomerase" evidence="5">
    <location>
        <begin position="20"/>
        <end position="190"/>
    </location>
</feature>
<sequence length="190" mass="20706">MKKFLALCLFSVIASSAFAAPPIRCIIKTSLGDIAIELYPDKAPVTVANFMRYVDKQAYKGSSFFRVCTPANEADRKVKIQVIQGGNVPDSLALDNIPMESTKQTGLKHLDGTLSMARSGPNSATCEFFICVNKQPALDFGGARNPDGQGFAAFGKVTDGMDVVREIQAQKDKDQYLLKPVIINNITRLQ</sequence>
<dbReference type="PROSITE" id="PS50072">
    <property type="entry name" value="CSA_PPIASE_2"/>
    <property type="match status" value="1"/>
</dbReference>
<evidence type="ECO:0000256" key="4">
    <source>
        <dbReference type="ARBA" id="ARBA00023235"/>
    </source>
</evidence>
<feature type="domain" description="PPIase cyclophilin-type" evidence="6">
    <location>
        <begin position="29"/>
        <end position="190"/>
    </location>
</feature>
<dbReference type="InterPro" id="IPR029000">
    <property type="entry name" value="Cyclophilin-like_dom_sf"/>
</dbReference>
<comment type="similarity">
    <text evidence="2 5">Belongs to the cyclophilin-type PPIase family.</text>
</comment>
<dbReference type="Pfam" id="PF00160">
    <property type="entry name" value="Pro_isomerase"/>
    <property type="match status" value="1"/>
</dbReference>
<dbReference type="InterPro" id="IPR044665">
    <property type="entry name" value="E_coli_cyclophilin_A-like"/>
</dbReference>
<dbReference type="PRINTS" id="PR00153">
    <property type="entry name" value="CSAPPISMRASE"/>
</dbReference>
<feature type="signal peptide" evidence="5">
    <location>
        <begin position="1"/>
        <end position="19"/>
    </location>
</feature>
<evidence type="ECO:0000256" key="1">
    <source>
        <dbReference type="ARBA" id="ARBA00002388"/>
    </source>
</evidence>
<dbReference type="GO" id="GO:0003755">
    <property type="term" value="F:peptidyl-prolyl cis-trans isomerase activity"/>
    <property type="evidence" value="ECO:0007669"/>
    <property type="project" value="UniProtKB-UniRule"/>
</dbReference>
<evidence type="ECO:0000313" key="8">
    <source>
        <dbReference type="Proteomes" id="UP000189739"/>
    </source>
</evidence>
<dbReference type="RefSeq" id="WP_078346415.1">
    <property type="nucleotide sequence ID" value="NZ_MBTF01000001.1"/>
</dbReference>
<evidence type="ECO:0000259" key="6">
    <source>
        <dbReference type="PROSITE" id="PS50072"/>
    </source>
</evidence>
<gene>
    <name evidence="7" type="ORF">BC343_04015</name>
</gene>
<comment type="function">
    <text evidence="1 5">PPIases accelerate the folding of proteins. It catalyzes the cis-trans isomerization of proline imidic peptide bonds in oligopeptides.</text>
</comment>
<evidence type="ECO:0000256" key="5">
    <source>
        <dbReference type="RuleBase" id="RU363019"/>
    </source>
</evidence>
<dbReference type="STRING" id="1792845.BC343_04015"/>
<name>A0A1S9PMQ4_9SPHI</name>
<dbReference type="EMBL" id="MBTF01000001">
    <property type="protein sequence ID" value="OOQ62217.1"/>
    <property type="molecule type" value="Genomic_DNA"/>
</dbReference>
<organism evidence="7 8">
    <name type="scientific">Mucilaginibacter pedocola</name>
    <dbReference type="NCBI Taxonomy" id="1792845"/>
    <lineage>
        <taxon>Bacteria</taxon>
        <taxon>Pseudomonadati</taxon>
        <taxon>Bacteroidota</taxon>
        <taxon>Sphingobacteriia</taxon>
        <taxon>Sphingobacteriales</taxon>
        <taxon>Sphingobacteriaceae</taxon>
        <taxon>Mucilaginibacter</taxon>
    </lineage>
</organism>
<proteinExistence type="inferred from homology"/>
<reference evidence="7 8" key="1">
    <citation type="submission" date="2016-07" db="EMBL/GenBank/DDBJ databases">
        <title>Genomic analysis of zinc-resistant bacterium Mucilaginibacter pedocola TBZ30.</title>
        <authorList>
            <person name="Huang J."/>
            <person name="Tang J."/>
        </authorList>
    </citation>
    <scope>NUCLEOTIDE SEQUENCE [LARGE SCALE GENOMIC DNA]</scope>
    <source>
        <strain evidence="7 8">TBZ30</strain>
    </source>
</reference>
<evidence type="ECO:0000256" key="2">
    <source>
        <dbReference type="ARBA" id="ARBA00007365"/>
    </source>
</evidence>
<dbReference type="PIRSF" id="PIRSF001467">
    <property type="entry name" value="Peptidylpro_ismrse"/>
    <property type="match status" value="1"/>
</dbReference>